<keyword evidence="1" id="KW-1133">Transmembrane helix</keyword>
<evidence type="ECO:0000313" key="3">
    <source>
        <dbReference type="Proteomes" id="UP000034616"/>
    </source>
</evidence>
<keyword evidence="1" id="KW-0812">Transmembrane</keyword>
<keyword evidence="1" id="KW-0472">Membrane</keyword>
<organism evidence="2 3">
    <name type="scientific">Candidatus Uhrbacteria bacterium GW2011_GWC2_41_11</name>
    <dbReference type="NCBI Taxonomy" id="1618985"/>
    <lineage>
        <taxon>Bacteria</taxon>
        <taxon>Candidatus Uhriibacteriota</taxon>
    </lineage>
</organism>
<sequence length="145" mass="14891">MMKFNLKSILTALTGVGMTLFLTVPILSLSIPNVYAQTLTENELFGGSVNGEEFATTAGLGTGELTTTIGSIIRVLLGFLGVVAVFIILLGGFKWMTSGGADAKVADAKKLMVAGVTGLVIILAAYAIASFAISSITTAISNAEI</sequence>
<dbReference type="Pfam" id="PF18895">
    <property type="entry name" value="T4SS_pilin"/>
    <property type="match status" value="1"/>
</dbReference>
<dbReference type="Proteomes" id="UP000034616">
    <property type="component" value="Unassembled WGS sequence"/>
</dbReference>
<dbReference type="EMBL" id="LCAH01000011">
    <property type="protein sequence ID" value="KKR86556.1"/>
    <property type="molecule type" value="Genomic_DNA"/>
</dbReference>
<reference evidence="2 3" key="1">
    <citation type="journal article" date="2015" name="Nature">
        <title>rRNA introns, odd ribosomes, and small enigmatic genomes across a large radiation of phyla.</title>
        <authorList>
            <person name="Brown C.T."/>
            <person name="Hug L.A."/>
            <person name="Thomas B.C."/>
            <person name="Sharon I."/>
            <person name="Castelle C.J."/>
            <person name="Singh A."/>
            <person name="Wilkins M.J."/>
            <person name="Williams K.H."/>
            <person name="Banfield J.F."/>
        </authorList>
    </citation>
    <scope>NUCLEOTIDE SEQUENCE [LARGE SCALE GENOMIC DNA]</scope>
</reference>
<proteinExistence type="predicted"/>
<dbReference type="AlphaFoldDB" id="A0A0G0UGI1"/>
<evidence type="ECO:0000313" key="2">
    <source>
        <dbReference type="EMBL" id="KKR86556.1"/>
    </source>
</evidence>
<gene>
    <name evidence="2" type="ORF">UU35_C0011G0009</name>
</gene>
<accession>A0A0G0UGI1</accession>
<feature type="transmembrane region" description="Helical" evidence="1">
    <location>
        <begin position="111"/>
        <end position="133"/>
    </location>
</feature>
<feature type="transmembrane region" description="Helical" evidence="1">
    <location>
        <begin position="72"/>
        <end position="90"/>
    </location>
</feature>
<evidence type="ECO:0000256" key="1">
    <source>
        <dbReference type="SAM" id="Phobius"/>
    </source>
</evidence>
<protein>
    <submittedName>
        <fullName evidence="2">Uncharacterized protein</fullName>
    </submittedName>
</protein>
<comment type="caution">
    <text evidence="2">The sequence shown here is derived from an EMBL/GenBank/DDBJ whole genome shotgun (WGS) entry which is preliminary data.</text>
</comment>
<dbReference type="InterPro" id="IPR043993">
    <property type="entry name" value="T4SS_pilin"/>
</dbReference>
<name>A0A0G0UGI1_9BACT</name>